<dbReference type="RefSeq" id="WP_189676198.1">
    <property type="nucleotide sequence ID" value="NZ_BNAQ01000002.1"/>
</dbReference>
<feature type="chain" id="PRO_5046103161" description="Right-handed parallel beta-helix repeat-containing protein" evidence="1">
    <location>
        <begin position="26"/>
        <end position="464"/>
    </location>
</feature>
<proteinExistence type="predicted"/>
<organism evidence="2 3">
    <name type="scientific">Sphingomonas glacialis</name>
    <dbReference type="NCBI Taxonomy" id="658225"/>
    <lineage>
        <taxon>Bacteria</taxon>
        <taxon>Pseudomonadati</taxon>
        <taxon>Pseudomonadota</taxon>
        <taxon>Alphaproteobacteria</taxon>
        <taxon>Sphingomonadales</taxon>
        <taxon>Sphingomonadaceae</taxon>
        <taxon>Sphingomonas</taxon>
    </lineage>
</organism>
<keyword evidence="1" id="KW-0732">Signal</keyword>
<reference evidence="3" key="1">
    <citation type="journal article" date="2019" name="Int. J. Syst. Evol. Microbiol.">
        <title>The Global Catalogue of Microorganisms (GCM) 10K type strain sequencing project: providing services to taxonomists for standard genome sequencing and annotation.</title>
        <authorList>
            <consortium name="The Broad Institute Genomics Platform"/>
            <consortium name="The Broad Institute Genome Sequencing Center for Infectious Disease"/>
            <person name="Wu L."/>
            <person name="Ma J."/>
        </authorList>
    </citation>
    <scope>NUCLEOTIDE SEQUENCE [LARGE SCALE GENOMIC DNA]</scope>
    <source>
        <strain evidence="3">CGMCC 1.8957</strain>
    </source>
</reference>
<evidence type="ECO:0000313" key="2">
    <source>
        <dbReference type="EMBL" id="GHH16780.1"/>
    </source>
</evidence>
<dbReference type="PROSITE" id="PS51257">
    <property type="entry name" value="PROKAR_LIPOPROTEIN"/>
    <property type="match status" value="1"/>
</dbReference>
<keyword evidence="3" id="KW-1185">Reference proteome</keyword>
<dbReference type="EMBL" id="BNAQ01000002">
    <property type="protein sequence ID" value="GHH16780.1"/>
    <property type="molecule type" value="Genomic_DNA"/>
</dbReference>
<feature type="signal peptide" evidence="1">
    <location>
        <begin position="1"/>
        <end position="25"/>
    </location>
</feature>
<protein>
    <recommendedName>
        <fullName evidence="4">Right-handed parallel beta-helix repeat-containing protein</fullName>
    </recommendedName>
</protein>
<accession>A0ABQ3LSG7</accession>
<gene>
    <name evidence="2" type="ORF">GCM10008023_21190</name>
</gene>
<comment type="caution">
    <text evidence="2">The sequence shown here is derived from an EMBL/GenBank/DDBJ whole genome shotgun (WGS) entry which is preliminary data.</text>
</comment>
<sequence length="464" mass="49971">MNIIVKNLSLLYAGFLSCASCYAQGADAHNKTVLSQNELYDLINHNNIILQNRIYIISSNDIGNNQLFDGSGTTVTAATGLSIFSMTGFHSGVANVYIADNRKAIMTAIDVGDGRFEYIRDANIVNTGQGAVILHGSSGNGLAQLTNITAEQISGTGIYIGSNVHEVRASSIYMAGVIDYFGGLGLPRIGSIGWRQNTPVVGDVAVGGHQVSRTNMISSDVGYWLTDAQLSTFSQSIADANRSYGLIVDGKSDEILFDDFFCAFNRGIKIAGGSTNIRLTNLRTKNIGEIPFWGQGGWYGSIRTFYDVTVEDKAQLTIDGNSWKGNKRVFVAPGAKLIVTGGEYYRGRSVGDTPGGASVYLTERGSVDERDDATWRVADNGYIFAIDYNVSAAPGFGEKYTVIVQVNGLDTSLRTTISGADKFSSQSYGPISVKKDQIITFKLQTSNGANIRARHTVNVQKLPE</sequence>
<evidence type="ECO:0000256" key="1">
    <source>
        <dbReference type="SAM" id="SignalP"/>
    </source>
</evidence>
<name>A0ABQ3LSG7_9SPHN</name>
<dbReference type="Proteomes" id="UP000652430">
    <property type="component" value="Unassembled WGS sequence"/>
</dbReference>
<evidence type="ECO:0000313" key="3">
    <source>
        <dbReference type="Proteomes" id="UP000652430"/>
    </source>
</evidence>
<evidence type="ECO:0008006" key="4">
    <source>
        <dbReference type="Google" id="ProtNLM"/>
    </source>
</evidence>